<keyword evidence="2" id="KW-1185">Reference proteome</keyword>
<evidence type="ECO:0000313" key="1">
    <source>
        <dbReference type="EMBL" id="SFF73202.1"/>
    </source>
</evidence>
<protein>
    <submittedName>
        <fullName evidence="1">Uncharacterized protein</fullName>
    </submittedName>
</protein>
<name>A0A1I2L1K2_9BACI</name>
<sequence>MRVMNYGSKILALIESSICLRDKDTYSFIFHGEGLIFSDIHMAAIHSHVQCDLLSEKMEDSLNADT</sequence>
<dbReference type="Proteomes" id="UP000198897">
    <property type="component" value="Unassembled WGS sequence"/>
</dbReference>
<evidence type="ECO:0000313" key="2">
    <source>
        <dbReference type="Proteomes" id="UP000198897"/>
    </source>
</evidence>
<dbReference type="AlphaFoldDB" id="A0A1I2L1K2"/>
<gene>
    <name evidence="1" type="ORF">SAMN05216353_10753</name>
</gene>
<proteinExistence type="predicted"/>
<accession>A0A1I2L1K2</accession>
<dbReference type="EMBL" id="FOOG01000007">
    <property type="protein sequence ID" value="SFF73202.1"/>
    <property type="molecule type" value="Genomic_DNA"/>
</dbReference>
<reference evidence="2" key="1">
    <citation type="submission" date="2016-10" db="EMBL/GenBank/DDBJ databases">
        <authorList>
            <person name="Varghese N."/>
            <person name="Submissions S."/>
        </authorList>
    </citation>
    <scope>NUCLEOTIDE SEQUENCE [LARGE SCALE GENOMIC DNA]</scope>
    <source>
        <strain evidence="2">FP5</strain>
    </source>
</reference>
<organism evidence="1 2">
    <name type="scientific">Halobacillus alkaliphilus</name>
    <dbReference type="NCBI Taxonomy" id="396056"/>
    <lineage>
        <taxon>Bacteria</taxon>
        <taxon>Bacillati</taxon>
        <taxon>Bacillota</taxon>
        <taxon>Bacilli</taxon>
        <taxon>Bacillales</taxon>
        <taxon>Bacillaceae</taxon>
        <taxon>Halobacillus</taxon>
    </lineage>
</organism>